<organism evidence="5 6">
    <name type="scientific">Shinella curvata</name>
    <dbReference type="NCBI Taxonomy" id="1817964"/>
    <lineage>
        <taxon>Bacteria</taxon>
        <taxon>Pseudomonadati</taxon>
        <taxon>Pseudomonadota</taxon>
        <taxon>Alphaproteobacteria</taxon>
        <taxon>Hyphomicrobiales</taxon>
        <taxon>Rhizobiaceae</taxon>
        <taxon>Shinella</taxon>
    </lineage>
</organism>
<dbReference type="InterPro" id="IPR017732">
    <property type="entry name" value="T4/T6SS_DotU"/>
</dbReference>
<dbReference type="InterPro" id="IPR038522">
    <property type="entry name" value="T4/T6SS_DotU_sf"/>
</dbReference>
<keyword evidence="3" id="KW-1133">Transmembrane helix</keyword>
<dbReference type="InterPro" id="IPR006665">
    <property type="entry name" value="OmpA-like"/>
</dbReference>
<feature type="region of interest" description="Disordered" evidence="2">
    <location>
        <begin position="1"/>
        <end position="27"/>
    </location>
</feature>
<dbReference type="PANTHER" id="PTHR38033">
    <property type="entry name" value="MEMBRANE PROTEIN-RELATED"/>
    <property type="match status" value="1"/>
</dbReference>
<sequence>MNDPFAGLPGADDTIRRPLGGAQPRQTVGFGQEALGGNAFSGGGMANDGGFFAARPAASERQDLDFGLDVLPVERARHRGDPAIEKAFDLAAVNPLVGAASPLLWLAGRLNESAAPDDIAEFRRRVLEEIRNFETAAMARDIPDRLVRVSRYALCAVIDDIILNTRWGATTGWASQSLVSILYNETWGGERFYDLLQQLLQQPEQNIDVLELMAICLAIGFSGKYRVMDGGQGQFARLRQDLYRVIRRVRGPYERNLSQVWQSAAAPHRAPRSMAAPWAAALALLALLAVVWAFSSISLRSSMEETAAEIAALVPGIPMLVERAGIPTIPDPVPPVRKTQIQRLSEALAAEVSDGRVEVAGIGDKVAIRMLKASFPSGGTDLALGEEPLITRIGDALDSENGAIVVVGHTDNIPVGAGSPLGDNMAISLARARSAAQMLQRHVDDPARITFEGRGANDPILPNTSQENRARNRRVEFQIPAEKVP</sequence>
<keyword evidence="6" id="KW-1185">Reference proteome</keyword>
<reference evidence="5" key="1">
    <citation type="submission" date="2022-04" db="EMBL/GenBank/DDBJ databases">
        <title>Shinella lacus sp. nov., a novel member of the genus Shinella from water.</title>
        <authorList>
            <person name="Deng Y."/>
        </authorList>
    </citation>
    <scope>NUCLEOTIDE SEQUENCE</scope>
    <source>
        <strain evidence="5">JCM 31239</strain>
    </source>
</reference>
<evidence type="ECO:0000259" key="4">
    <source>
        <dbReference type="PROSITE" id="PS51123"/>
    </source>
</evidence>
<dbReference type="SUPFAM" id="SSF103088">
    <property type="entry name" value="OmpA-like"/>
    <property type="match status" value="1"/>
</dbReference>
<feature type="transmembrane region" description="Helical" evidence="3">
    <location>
        <begin position="275"/>
        <end position="294"/>
    </location>
</feature>
<evidence type="ECO:0000313" key="6">
    <source>
        <dbReference type="Proteomes" id="UP001177080"/>
    </source>
</evidence>
<dbReference type="RefSeq" id="WP_244762660.1">
    <property type="nucleotide sequence ID" value="NZ_JALJCJ010000005.1"/>
</dbReference>
<dbReference type="CDD" id="cd07185">
    <property type="entry name" value="OmpA_C-like"/>
    <property type="match status" value="1"/>
</dbReference>
<name>A0ABT8XEI9_9HYPH</name>
<accession>A0ABT8XEI9</accession>
<evidence type="ECO:0000256" key="2">
    <source>
        <dbReference type="SAM" id="MobiDB-lite"/>
    </source>
</evidence>
<dbReference type="NCBIfam" id="NF038228">
    <property type="entry name" value="IcmH_DotU_IVB"/>
    <property type="match status" value="1"/>
</dbReference>
<proteinExistence type="predicted"/>
<dbReference type="Pfam" id="PF09850">
    <property type="entry name" value="DotU"/>
    <property type="match status" value="1"/>
</dbReference>
<comment type="caution">
    <text evidence="5">The sequence shown here is derived from an EMBL/GenBank/DDBJ whole genome shotgun (WGS) entry which is preliminary data.</text>
</comment>
<dbReference type="NCBIfam" id="TIGR03349">
    <property type="entry name" value="IV_VI_DotU"/>
    <property type="match status" value="1"/>
</dbReference>
<dbReference type="Pfam" id="PF00691">
    <property type="entry name" value="OmpA"/>
    <property type="match status" value="1"/>
</dbReference>
<dbReference type="PROSITE" id="PS51123">
    <property type="entry name" value="OMPA_2"/>
    <property type="match status" value="1"/>
</dbReference>
<evidence type="ECO:0000256" key="1">
    <source>
        <dbReference type="PROSITE-ProRule" id="PRU00473"/>
    </source>
</evidence>
<evidence type="ECO:0000256" key="3">
    <source>
        <dbReference type="SAM" id="Phobius"/>
    </source>
</evidence>
<dbReference type="Gene3D" id="3.30.1330.60">
    <property type="entry name" value="OmpA-like domain"/>
    <property type="match status" value="1"/>
</dbReference>
<dbReference type="EMBL" id="WHSC02000005">
    <property type="protein sequence ID" value="MDO6122145.1"/>
    <property type="molecule type" value="Genomic_DNA"/>
</dbReference>
<dbReference type="Proteomes" id="UP001177080">
    <property type="component" value="Unassembled WGS sequence"/>
</dbReference>
<dbReference type="PANTHER" id="PTHR38033:SF1">
    <property type="entry name" value="DOTU FAMILY TYPE IV_VI SECRETION SYSTEM PROTEIN"/>
    <property type="match status" value="1"/>
</dbReference>
<keyword evidence="1 3" id="KW-0472">Membrane</keyword>
<keyword evidence="3" id="KW-0812">Transmembrane</keyword>
<dbReference type="InterPro" id="IPR036737">
    <property type="entry name" value="OmpA-like_sf"/>
</dbReference>
<gene>
    <name evidence="5" type="primary">icmH</name>
    <name evidence="5" type="ORF">GB928_013205</name>
</gene>
<dbReference type="Gene3D" id="1.25.40.590">
    <property type="entry name" value="Type IV / VI secretion system, DotU"/>
    <property type="match status" value="1"/>
</dbReference>
<evidence type="ECO:0000313" key="5">
    <source>
        <dbReference type="EMBL" id="MDO6122145.1"/>
    </source>
</evidence>
<feature type="domain" description="OmpA-like" evidence="4">
    <location>
        <begin position="362"/>
        <end position="483"/>
    </location>
</feature>
<protein>
    <submittedName>
        <fullName evidence="5">Type IVB secretion system protein IcmH/DotU</fullName>
    </submittedName>
</protein>